<keyword evidence="4 6" id="KW-1133">Transmembrane helix</keyword>
<name>A0A975FPH4_9MICO</name>
<dbReference type="RefSeq" id="WP_210900252.1">
    <property type="nucleotide sequence ID" value="NZ_CP071696.1"/>
</dbReference>
<feature type="transmembrane region" description="Helical" evidence="6">
    <location>
        <begin position="367"/>
        <end position="389"/>
    </location>
</feature>
<evidence type="ECO:0000313" key="8">
    <source>
        <dbReference type="EMBL" id="QTX05432.1"/>
    </source>
</evidence>
<feature type="transmembrane region" description="Helical" evidence="6">
    <location>
        <begin position="276"/>
        <end position="298"/>
    </location>
</feature>
<dbReference type="PANTHER" id="PTHR46401:SF2">
    <property type="entry name" value="GLYCOSYLTRANSFERASE WBBK-RELATED"/>
    <property type="match status" value="1"/>
</dbReference>
<comment type="subcellular location">
    <subcellularLocation>
        <location evidence="1">Membrane</location>
        <topology evidence="1">Multi-pass membrane protein</topology>
    </subcellularLocation>
</comment>
<dbReference type="InterPro" id="IPR002797">
    <property type="entry name" value="Polysacc_synth"/>
</dbReference>
<evidence type="ECO:0000256" key="5">
    <source>
        <dbReference type="ARBA" id="ARBA00023136"/>
    </source>
</evidence>
<evidence type="ECO:0000256" key="4">
    <source>
        <dbReference type="ARBA" id="ARBA00022989"/>
    </source>
</evidence>
<evidence type="ECO:0000313" key="9">
    <source>
        <dbReference type="Proteomes" id="UP000671914"/>
    </source>
</evidence>
<dbReference type="CDD" id="cd03801">
    <property type="entry name" value="GT4_PimA-like"/>
    <property type="match status" value="1"/>
</dbReference>
<organism evidence="8 9">
    <name type="scientific">Agromyces archimandritae</name>
    <dbReference type="NCBI Taxonomy" id="2781962"/>
    <lineage>
        <taxon>Bacteria</taxon>
        <taxon>Bacillati</taxon>
        <taxon>Actinomycetota</taxon>
        <taxon>Actinomycetes</taxon>
        <taxon>Micrococcales</taxon>
        <taxon>Microbacteriaceae</taxon>
        <taxon>Agromyces</taxon>
    </lineage>
</organism>
<evidence type="ECO:0000256" key="1">
    <source>
        <dbReference type="ARBA" id="ARBA00004141"/>
    </source>
</evidence>
<dbReference type="Proteomes" id="UP000671914">
    <property type="component" value="Chromosome"/>
</dbReference>
<dbReference type="GO" id="GO:0016757">
    <property type="term" value="F:glycosyltransferase activity"/>
    <property type="evidence" value="ECO:0007669"/>
    <property type="project" value="InterPro"/>
</dbReference>
<evidence type="ECO:0000256" key="3">
    <source>
        <dbReference type="ARBA" id="ARBA00022692"/>
    </source>
</evidence>
<evidence type="ECO:0000259" key="7">
    <source>
        <dbReference type="Pfam" id="PF00534"/>
    </source>
</evidence>
<dbReference type="SUPFAM" id="SSF53756">
    <property type="entry name" value="UDP-Glycosyltransferase/glycogen phosphorylase"/>
    <property type="match status" value="1"/>
</dbReference>
<dbReference type="Gene3D" id="3.40.50.2000">
    <property type="entry name" value="Glycogen Phosphorylase B"/>
    <property type="match status" value="2"/>
</dbReference>
<feature type="transmembrane region" description="Helical" evidence="6">
    <location>
        <begin position="342"/>
        <end position="361"/>
    </location>
</feature>
<dbReference type="InterPro" id="IPR001296">
    <property type="entry name" value="Glyco_trans_1"/>
</dbReference>
<sequence>MKSTGYFLLIPALSAIAPLLALPVISAAFGIDGWASIAIGLSLGMTAGSVAELGWSVIGPQAVAGGDATARARLYSDSRATKLLSVAVLAPVAGVSAALLTEAYRVEAVVLAVAGAMTALGTSWFFVGLNRPLAVLAVDTVPRVVGVLLAALVIALGGPLIVYPIALLLAAIANSIAAPILLGYRWWPSSESLRAVPSNIRAQATILLGRLVSTGTTSLTVTITAISAPHAVPVFAAYERVMRMTAAFLTGIPSRLQSWLGRATPATRDVRIREVIAANLVLGVLAGTCFAALSPIAIDVLFAGMLTPEPALGIASGVVLALICTSRGVGLALVAIGSAHGLTVAAIGSCIVGVPLLFLLSPFLGPLGAMVAEIAAETVGLTALLGVLLKNRRAGRPRRAPAAGDLLRIAIVADGDPRDLRTNSGVARGLLDAFERRDDLEVTVVVDSTPSKGPGWAFAIAAAFHPSRDVWRRRYTKGALGTRLRSRQRDRRLSRSPQVDLVVHVRNTYRPSTVRYVAFIDGTTDLAAREWPPWSLGERADKRRIGRERRMFEHADVVWTAGAHVAANVVERYGVPPERVFAIGGGTNPTSSGGRSRCDPARRDRTVLFVGRDFERKGGPELLEAFAGVRRRHPDTELLVVGPETADPILPGVTWIGRVDDRSALAEIYESAGVFCLPARYEPYGLVVQEAQANGLVCIVSDVGALPELVGHGAGGVIVPPASPEHLEVAIDRVLGDPALRERLRAALSNLLADRDWDAVADRAMRSLRRTHAERTG</sequence>
<protein>
    <submittedName>
        <fullName evidence="8">Glycosyltransferase</fullName>
    </submittedName>
</protein>
<feature type="transmembrane region" description="Helical" evidence="6">
    <location>
        <begin position="106"/>
        <end position="126"/>
    </location>
</feature>
<keyword evidence="3 6" id="KW-0812">Transmembrane</keyword>
<dbReference type="EMBL" id="CP071696">
    <property type="protein sequence ID" value="QTX05432.1"/>
    <property type="molecule type" value="Genomic_DNA"/>
</dbReference>
<evidence type="ECO:0000256" key="6">
    <source>
        <dbReference type="SAM" id="Phobius"/>
    </source>
</evidence>
<keyword evidence="2" id="KW-0808">Transferase</keyword>
<dbReference type="KEGG" id="aarc:G127AT_04235"/>
<evidence type="ECO:0000256" key="2">
    <source>
        <dbReference type="ARBA" id="ARBA00022679"/>
    </source>
</evidence>
<dbReference type="Pfam" id="PF01943">
    <property type="entry name" value="Polysacc_synt"/>
    <property type="match status" value="1"/>
</dbReference>
<keyword evidence="9" id="KW-1185">Reference proteome</keyword>
<feature type="transmembrane region" description="Helical" evidence="6">
    <location>
        <begin position="80"/>
        <end position="100"/>
    </location>
</feature>
<gene>
    <name evidence="8" type="ORF">G127AT_04235</name>
</gene>
<dbReference type="GO" id="GO:0009103">
    <property type="term" value="P:lipopolysaccharide biosynthetic process"/>
    <property type="evidence" value="ECO:0007669"/>
    <property type="project" value="TreeGrafter"/>
</dbReference>
<feature type="transmembrane region" description="Helical" evidence="6">
    <location>
        <begin position="161"/>
        <end position="184"/>
    </location>
</feature>
<dbReference type="AlphaFoldDB" id="A0A975FPH4"/>
<proteinExistence type="predicted"/>
<accession>A0A975FPH4</accession>
<dbReference type="GO" id="GO:0016020">
    <property type="term" value="C:membrane"/>
    <property type="evidence" value="ECO:0007669"/>
    <property type="project" value="UniProtKB-SubCell"/>
</dbReference>
<reference evidence="8" key="1">
    <citation type="submission" date="2021-03" db="EMBL/GenBank/DDBJ databases">
        <title>Agromyces archimandritus sp. nov., isolated from the cockroach Archimandrita tessellata.</title>
        <authorList>
            <person name="Guzman J."/>
            <person name="Ortuzar M."/>
            <person name="Poehlein A."/>
            <person name="Daniel R."/>
            <person name="Trujillo M."/>
            <person name="Vilcinskas A."/>
        </authorList>
    </citation>
    <scope>NUCLEOTIDE SEQUENCE</scope>
    <source>
        <strain evidence="8">G127AT</strain>
    </source>
</reference>
<feature type="domain" description="Glycosyl transferase family 1" evidence="7">
    <location>
        <begin position="603"/>
        <end position="746"/>
    </location>
</feature>
<feature type="transmembrane region" description="Helical" evidence="6">
    <location>
        <begin position="310"/>
        <end position="335"/>
    </location>
</feature>
<dbReference type="PANTHER" id="PTHR46401">
    <property type="entry name" value="GLYCOSYLTRANSFERASE WBBK-RELATED"/>
    <property type="match status" value="1"/>
</dbReference>
<feature type="transmembrane region" description="Helical" evidence="6">
    <location>
        <begin position="133"/>
        <end position="155"/>
    </location>
</feature>
<keyword evidence="5 6" id="KW-0472">Membrane</keyword>
<dbReference type="Pfam" id="PF00534">
    <property type="entry name" value="Glycos_transf_1"/>
    <property type="match status" value="1"/>
</dbReference>